<dbReference type="GO" id="GO:0003677">
    <property type="term" value="F:DNA binding"/>
    <property type="evidence" value="ECO:0007669"/>
    <property type="project" value="InterPro"/>
</dbReference>
<proteinExistence type="predicted"/>
<evidence type="ECO:0000313" key="2">
    <source>
        <dbReference type="EMBL" id="QOV43041.1"/>
    </source>
</evidence>
<organism evidence="2 3">
    <name type="scientific">Streptomyces chromofuscus</name>
    <dbReference type="NCBI Taxonomy" id="42881"/>
    <lineage>
        <taxon>Bacteria</taxon>
        <taxon>Bacillati</taxon>
        <taxon>Actinomycetota</taxon>
        <taxon>Actinomycetes</taxon>
        <taxon>Kitasatosporales</taxon>
        <taxon>Streptomycetaceae</taxon>
        <taxon>Streptomyces</taxon>
    </lineage>
</organism>
<name>A0A7M2T6D9_STRCW</name>
<gene>
    <name evidence="2" type="ORF">IPT68_25145</name>
</gene>
<protein>
    <submittedName>
        <fullName evidence="2">Helix-turn-helix transcriptional regulator</fullName>
    </submittedName>
</protein>
<dbReference type="RefSeq" id="WP_189696631.1">
    <property type="nucleotide sequence ID" value="NZ_BMTA01000002.1"/>
</dbReference>
<dbReference type="EMBL" id="CP063374">
    <property type="protein sequence ID" value="QOV43041.1"/>
    <property type="molecule type" value="Genomic_DNA"/>
</dbReference>
<dbReference type="InterPro" id="IPR001387">
    <property type="entry name" value="Cro/C1-type_HTH"/>
</dbReference>
<reference evidence="2 3" key="1">
    <citation type="submission" date="2020-10" db="EMBL/GenBank/DDBJ databases">
        <title>Streptomyces chromofuscus complate genome analysis.</title>
        <authorList>
            <person name="Anwar N."/>
        </authorList>
    </citation>
    <scope>NUCLEOTIDE SEQUENCE [LARGE SCALE GENOMIC DNA]</scope>
    <source>
        <strain evidence="2 3">DSM 40273</strain>
    </source>
</reference>
<sequence>MSEGVPTKQRTLAQKLDHLFVTIHPRDRGAYSYEEVASGIERSGGPTISASYIWSLRTGKKDNPTMKHLEALAGFFGVAPSYFFNDESAERIAAELSLLASMRDNRVRDVALRASGLSAETLETIKGFIERARTLEGLADDEASSR</sequence>
<keyword evidence="3" id="KW-1185">Reference proteome</keyword>
<evidence type="ECO:0000259" key="1">
    <source>
        <dbReference type="PROSITE" id="PS50943"/>
    </source>
</evidence>
<dbReference type="PROSITE" id="PS50943">
    <property type="entry name" value="HTH_CROC1"/>
    <property type="match status" value="1"/>
</dbReference>
<dbReference type="InterPro" id="IPR010982">
    <property type="entry name" value="Lambda_DNA-bd_dom_sf"/>
</dbReference>
<dbReference type="Proteomes" id="UP000594008">
    <property type="component" value="Chromosome"/>
</dbReference>
<dbReference type="Gene3D" id="1.10.260.40">
    <property type="entry name" value="lambda repressor-like DNA-binding domains"/>
    <property type="match status" value="1"/>
</dbReference>
<feature type="domain" description="HTH cro/C1-type" evidence="1">
    <location>
        <begin position="48"/>
        <end position="83"/>
    </location>
</feature>
<dbReference type="AlphaFoldDB" id="A0A7M2T6D9"/>
<accession>A0A7M2T6D9</accession>
<dbReference type="KEGG" id="schf:IPT68_25145"/>
<evidence type="ECO:0000313" key="3">
    <source>
        <dbReference type="Proteomes" id="UP000594008"/>
    </source>
</evidence>
<dbReference type="SUPFAM" id="SSF47413">
    <property type="entry name" value="lambda repressor-like DNA-binding domains"/>
    <property type="match status" value="1"/>
</dbReference>